<dbReference type="CDD" id="cd00176">
    <property type="entry name" value="SPEC"/>
    <property type="match status" value="1"/>
</dbReference>
<dbReference type="Pfam" id="PF00435">
    <property type="entry name" value="Spectrin"/>
    <property type="match status" value="3"/>
</dbReference>
<feature type="non-terminal residue" evidence="3">
    <location>
        <position position="374"/>
    </location>
</feature>
<keyword evidence="2" id="KW-0009">Actin-binding</keyword>
<dbReference type="PANTHER" id="PTHR11915">
    <property type="entry name" value="SPECTRIN/FILAMIN RELATED CYTOSKELETAL PROTEIN"/>
    <property type="match status" value="1"/>
</dbReference>
<dbReference type="SMART" id="SM00150">
    <property type="entry name" value="SPEC"/>
    <property type="match status" value="3"/>
</dbReference>
<dbReference type="GO" id="GO:0003779">
    <property type="term" value="F:actin binding"/>
    <property type="evidence" value="ECO:0007669"/>
    <property type="project" value="UniProtKB-KW"/>
</dbReference>
<name>A0A9W7X4M5_TRIRA</name>
<organism evidence="3 4">
    <name type="scientific">Triplophysa rosa</name>
    <name type="common">Cave loach</name>
    <dbReference type="NCBI Taxonomy" id="992332"/>
    <lineage>
        <taxon>Eukaryota</taxon>
        <taxon>Metazoa</taxon>
        <taxon>Chordata</taxon>
        <taxon>Craniata</taxon>
        <taxon>Vertebrata</taxon>
        <taxon>Euteleostomi</taxon>
        <taxon>Actinopterygii</taxon>
        <taxon>Neopterygii</taxon>
        <taxon>Teleostei</taxon>
        <taxon>Ostariophysi</taxon>
        <taxon>Cypriniformes</taxon>
        <taxon>Nemacheilidae</taxon>
        <taxon>Triplophysa</taxon>
    </lineage>
</organism>
<dbReference type="SUPFAM" id="SSF46966">
    <property type="entry name" value="Spectrin repeat"/>
    <property type="match status" value="3"/>
</dbReference>
<dbReference type="EMBL" id="JAFHDT010000002">
    <property type="protein sequence ID" value="KAI7813665.1"/>
    <property type="molecule type" value="Genomic_DNA"/>
</dbReference>
<gene>
    <name evidence="3" type="ORF">IRJ41_023279</name>
</gene>
<proteinExistence type="predicted"/>
<evidence type="ECO:0000256" key="2">
    <source>
        <dbReference type="ARBA" id="ARBA00023203"/>
    </source>
</evidence>
<sequence length="374" mass="43120">MLTARDGARDEAQKLHRKWMKHQAFMAELARNKEWLAKIEQEGEELIQEQPELRSVVQIKLKEIRECWSHLENTTKVKARQLFETQNHRTSDVPVNSLSDLDQHLTIIQDQPPTLSSAHTTQPTLLQPRPTFSQQLQRIQSMEAKMQLYHGVGEVRGGADQRRLEGEEPRGIAETRIVRLIEPLKERRRILLASKEMHQVTQDLEDEIIWIQERLHLASSSEYGTNLQSVQLLIKSHEALQIEMLARRGRLEEVLDRAEVVAALQTPEVEIVREGAGHVRQLWEVLQVQMERRSVMLEAVSHAQQYYTQAAKAESWLSGQKLQVLNEEKGNDEASTLKLLKEQLALDQTVENYAETVSSLSQLCRRMLELGHPD</sequence>
<dbReference type="InterPro" id="IPR002017">
    <property type="entry name" value="Spectrin_repeat"/>
</dbReference>
<comment type="caution">
    <text evidence="3">The sequence shown here is derived from an EMBL/GenBank/DDBJ whole genome shotgun (WGS) entry which is preliminary data.</text>
</comment>
<evidence type="ECO:0000313" key="4">
    <source>
        <dbReference type="Proteomes" id="UP001059041"/>
    </source>
</evidence>
<dbReference type="Proteomes" id="UP001059041">
    <property type="component" value="Linkage Group LG2"/>
</dbReference>
<accession>A0A9W7X4M5</accession>
<dbReference type="InterPro" id="IPR018159">
    <property type="entry name" value="Spectrin/alpha-actinin"/>
</dbReference>
<evidence type="ECO:0000313" key="3">
    <source>
        <dbReference type="EMBL" id="KAI7813665.1"/>
    </source>
</evidence>
<dbReference type="AlphaFoldDB" id="A0A9W7X4M5"/>
<keyword evidence="1" id="KW-0677">Repeat</keyword>
<dbReference type="Gene3D" id="1.20.58.60">
    <property type="match status" value="3"/>
</dbReference>
<keyword evidence="4" id="KW-1185">Reference proteome</keyword>
<reference evidence="3" key="1">
    <citation type="submission" date="2021-02" db="EMBL/GenBank/DDBJ databases">
        <title>Comparative genomics reveals that relaxation of natural selection precedes convergent phenotypic evolution of cavefish.</title>
        <authorList>
            <person name="Peng Z."/>
        </authorList>
    </citation>
    <scope>NUCLEOTIDE SEQUENCE</scope>
    <source>
        <tissue evidence="3">Muscle</tissue>
    </source>
</reference>
<protein>
    <submittedName>
        <fullName evidence="3">Spectrin beta chain</fullName>
    </submittedName>
</protein>
<evidence type="ECO:0000256" key="1">
    <source>
        <dbReference type="ARBA" id="ARBA00022737"/>
    </source>
</evidence>